<evidence type="ECO:0000313" key="4">
    <source>
        <dbReference type="Proteomes" id="UP000002215"/>
    </source>
</evidence>
<dbReference type="KEGG" id="cpi:Cpin_6873"/>
<proteinExistence type="predicted"/>
<gene>
    <name evidence="3" type="ordered locus">Cpin_6873</name>
</gene>
<evidence type="ECO:0000313" key="3">
    <source>
        <dbReference type="EMBL" id="ACU64274.1"/>
    </source>
</evidence>
<dbReference type="AlphaFoldDB" id="A0A979GBJ0"/>
<name>A0A979GBJ0_CHIPD</name>
<dbReference type="RefSeq" id="WP_012794437.1">
    <property type="nucleotide sequence ID" value="NC_013132.1"/>
</dbReference>
<evidence type="ECO:0008006" key="5">
    <source>
        <dbReference type="Google" id="ProtNLM"/>
    </source>
</evidence>
<sequence length="534" mass="60017">MHKIFIVTVLLLLSLRLSAQQPGPVSERPAYFVYAAGERTDKKLKVLLISTYIYRAKNFSFPFDKISIGMSLDFSNTILQIERDEKFFPADYDNITFSAVKVNDLYGNYQQWNTTHQYHDEVTQHDNSLSALEKIRVALIKDYQKNGYRVYQVNFSPLINGANQTSYSLYDEKAGTYLKTEFDNLEPLSPLWIPPFKKGDIKDQLARIGGSVSSSAGVLVIESSAKSQQNTSKSNKSTSSGSSSSADPDKWKREADARMWEAAMLEAKGDTLYNMGTLFYMQALEQYNAAQRAFPSARVQAKIDNINALANFAKALNNGMKQVDEGVEKLDPHKKTRHAYGFVNYTGLLSSYNKIANPNDHAAMGIFLGVTGHRTFFSFEARLGYVVSPVYEYNVIDVEKRPAANTVRIQQNSAAIGLSLGLNIPIRNLVVYGMYGFDCMMTTGQKILTENYHVDETPTYPYLLTKFTFGTIFRIPRTKIGIGVQYNLNSITGEDDGASAIIDEKAPTEHYYLHSTTNEKYKFNNGGISFCWSL</sequence>
<reference evidence="4" key="1">
    <citation type="submission" date="2009-08" db="EMBL/GenBank/DDBJ databases">
        <title>The complete genome of Chitinophaga pinensis DSM 2588.</title>
        <authorList>
            <consortium name="US DOE Joint Genome Institute (JGI-PGF)"/>
            <person name="Lucas S."/>
            <person name="Copeland A."/>
            <person name="Lapidus A."/>
            <person name="Glavina del Rio T."/>
            <person name="Dalin E."/>
            <person name="Tice H."/>
            <person name="Bruce D."/>
            <person name="Goodwin L."/>
            <person name="Pitluck S."/>
            <person name="Kyrpides N."/>
            <person name="Mavromatis K."/>
            <person name="Ivanova N."/>
            <person name="Mikhailova N."/>
            <person name="Sims D."/>
            <person name="Meinche L."/>
            <person name="Brettin T."/>
            <person name="Detter J.C."/>
            <person name="Han C."/>
            <person name="Larimer F."/>
            <person name="Land M."/>
            <person name="Hauser L."/>
            <person name="Markowitz V."/>
            <person name="Cheng J.-F."/>
            <person name="Hugenholtz P."/>
            <person name="Woyke T."/>
            <person name="Wu D."/>
            <person name="Spring S."/>
            <person name="Klenk H.-P."/>
            <person name="Eisen J.A."/>
        </authorList>
    </citation>
    <scope>NUCLEOTIDE SEQUENCE [LARGE SCALE GENOMIC DNA]</scope>
    <source>
        <strain evidence="4">ATCC 43595 / DSM 2588 / LMG 13176 / NBRC 15968 / NCIMB 11800 / UQM 2034</strain>
    </source>
</reference>
<feature type="signal peptide" evidence="2">
    <location>
        <begin position="1"/>
        <end position="19"/>
    </location>
</feature>
<evidence type="ECO:0000256" key="1">
    <source>
        <dbReference type="SAM" id="MobiDB-lite"/>
    </source>
</evidence>
<evidence type="ECO:0000256" key="2">
    <source>
        <dbReference type="SAM" id="SignalP"/>
    </source>
</evidence>
<accession>A0A979GBJ0</accession>
<protein>
    <recommendedName>
        <fullName evidence="5">Outer membrane protein beta-barrel domain-containing protein</fullName>
    </recommendedName>
</protein>
<keyword evidence="2" id="KW-0732">Signal</keyword>
<dbReference type="EMBL" id="CP001699">
    <property type="protein sequence ID" value="ACU64274.1"/>
    <property type="molecule type" value="Genomic_DNA"/>
</dbReference>
<dbReference type="OrthoDB" id="618459at2"/>
<feature type="compositionally biased region" description="Low complexity" evidence="1">
    <location>
        <begin position="224"/>
        <end position="246"/>
    </location>
</feature>
<reference evidence="3 4" key="2">
    <citation type="journal article" date="2010" name="Stand. Genomic Sci.">
        <title>Complete genome sequence of Chitinophaga pinensis type strain (UQM 2034).</title>
        <authorList>
            <person name="Glavina Del Rio T."/>
            <person name="Abt B."/>
            <person name="Spring S."/>
            <person name="Lapidus A."/>
            <person name="Nolan M."/>
            <person name="Tice H."/>
            <person name="Copeland A."/>
            <person name="Cheng J.F."/>
            <person name="Chen F."/>
            <person name="Bruce D."/>
            <person name="Goodwin L."/>
            <person name="Pitluck S."/>
            <person name="Ivanova N."/>
            <person name="Mavromatis K."/>
            <person name="Mikhailova N."/>
            <person name="Pati A."/>
            <person name="Chen A."/>
            <person name="Palaniappan K."/>
            <person name="Land M."/>
            <person name="Hauser L."/>
            <person name="Chang Y.J."/>
            <person name="Jeffries C.D."/>
            <person name="Chain P."/>
            <person name="Saunders E."/>
            <person name="Detter J.C."/>
            <person name="Brettin T."/>
            <person name="Rohde M."/>
            <person name="Goker M."/>
            <person name="Bristow J."/>
            <person name="Eisen J.A."/>
            <person name="Markowitz V."/>
            <person name="Hugenholtz P."/>
            <person name="Kyrpides N.C."/>
            <person name="Klenk H.P."/>
            <person name="Lucas S."/>
        </authorList>
    </citation>
    <scope>NUCLEOTIDE SEQUENCE [LARGE SCALE GENOMIC DNA]</scope>
    <source>
        <strain evidence="4">ATCC 43595 / DSM 2588 / LMG 13176 / NBRC 15968 / NCIMB 11800 / UQM 2034</strain>
    </source>
</reference>
<organism evidence="3 4">
    <name type="scientific">Chitinophaga pinensis (strain ATCC 43595 / DSM 2588 / LMG 13176 / NBRC 15968 / NCIMB 11800 / UQM 2034)</name>
    <dbReference type="NCBI Taxonomy" id="485918"/>
    <lineage>
        <taxon>Bacteria</taxon>
        <taxon>Pseudomonadati</taxon>
        <taxon>Bacteroidota</taxon>
        <taxon>Chitinophagia</taxon>
        <taxon>Chitinophagales</taxon>
        <taxon>Chitinophagaceae</taxon>
        <taxon>Chitinophaga</taxon>
    </lineage>
</organism>
<feature type="chain" id="PRO_5037032317" description="Outer membrane protein beta-barrel domain-containing protein" evidence="2">
    <location>
        <begin position="20"/>
        <end position="534"/>
    </location>
</feature>
<dbReference type="Proteomes" id="UP000002215">
    <property type="component" value="Chromosome"/>
</dbReference>
<feature type="region of interest" description="Disordered" evidence="1">
    <location>
        <begin position="224"/>
        <end position="252"/>
    </location>
</feature>